<evidence type="ECO:0000313" key="1">
    <source>
        <dbReference type="EMBL" id="MBO8407158.1"/>
    </source>
</evidence>
<evidence type="ECO:0000313" key="2">
    <source>
        <dbReference type="Proteomes" id="UP000721442"/>
    </source>
</evidence>
<reference evidence="1" key="1">
    <citation type="submission" date="2020-10" db="EMBL/GenBank/DDBJ databases">
        <authorList>
            <person name="Gilroy R."/>
        </authorList>
    </citation>
    <scope>NUCLEOTIDE SEQUENCE</scope>
    <source>
        <strain evidence="1">B1-16210</strain>
    </source>
</reference>
<reference evidence="1" key="2">
    <citation type="journal article" date="2021" name="PeerJ">
        <title>Extensive microbial diversity within the chicken gut microbiome revealed by metagenomics and culture.</title>
        <authorList>
            <person name="Gilroy R."/>
            <person name="Ravi A."/>
            <person name="Getino M."/>
            <person name="Pursley I."/>
            <person name="Horton D.L."/>
            <person name="Alikhan N.F."/>
            <person name="Baker D."/>
            <person name="Gharbi K."/>
            <person name="Hall N."/>
            <person name="Watson M."/>
            <person name="Adriaenssens E.M."/>
            <person name="Foster-Nyarko E."/>
            <person name="Jarju S."/>
            <person name="Secka A."/>
            <person name="Antonio M."/>
            <person name="Oren A."/>
            <person name="Chaudhuri R.R."/>
            <person name="La Ragione R."/>
            <person name="Hildebrand F."/>
            <person name="Pallen M.J."/>
        </authorList>
    </citation>
    <scope>NUCLEOTIDE SEQUENCE</scope>
    <source>
        <strain evidence="1">B1-16210</strain>
    </source>
</reference>
<dbReference type="AlphaFoldDB" id="A0A940DEW4"/>
<accession>A0A940DEW4</accession>
<name>A0A940DEW4_9PROT</name>
<gene>
    <name evidence="1" type="ORF">IAC77_01700</name>
</gene>
<sequence>MLAGFCCVFAAVRGADALYIGTSVSYGENWNLWDNVEIDDDVTVNADDINVNLSVTIVNNGVINGNINVAPGRIVKIRNSGVINGSIDVADGGRLVQLIQNSADVTKINTTDGFDVFVDNASGISLVDLGNIANGANNIIIENSNLILDGNASIKSNTPIELVGDVSLYVEDTENLTDGPVLSNVRGDGMLHVFGGDAGSLYRLTARVADGNLYMDYVRDTDYARVLDNKNLGNFLNDLRKSNANDKLLAALDGAKDIDELNAIMSQSMRLAPMKLMTSVRMLNFTEMSRVRARGDYMSLMPVALFADGMDALGGAIERTYGVGDTITLGIAGYVFSLNQSDDFEEYKSALYGGNVHIAYFDDDIFARALAGISVANFNIDSVFNGTDTVSNPMGLSVYSVADFGFVFDVAQNVEVVPFVRGGVDYANIAKLTDTEFVAAAGANLLVDFAGYDLKYKYGFGIAADIRGMFNVDAEMHILSPNDGFAGTVSVGAVYDDIVGFGVKVGLSAAATF</sequence>
<evidence type="ECO:0008006" key="3">
    <source>
        <dbReference type="Google" id="ProtNLM"/>
    </source>
</evidence>
<dbReference type="Proteomes" id="UP000721442">
    <property type="component" value="Unassembled WGS sequence"/>
</dbReference>
<dbReference type="EMBL" id="JADINE010000026">
    <property type="protein sequence ID" value="MBO8407158.1"/>
    <property type="molecule type" value="Genomic_DNA"/>
</dbReference>
<protein>
    <recommendedName>
        <fullName evidence="3">Autotransporter domain-containing protein</fullName>
    </recommendedName>
</protein>
<proteinExistence type="predicted"/>
<organism evidence="1 2">
    <name type="scientific">Candidatus Enterousia excrementavium</name>
    <dbReference type="NCBI Taxonomy" id="2840789"/>
    <lineage>
        <taxon>Bacteria</taxon>
        <taxon>Pseudomonadati</taxon>
        <taxon>Pseudomonadota</taxon>
        <taxon>Alphaproteobacteria</taxon>
        <taxon>Candidatus Enterousia</taxon>
    </lineage>
</organism>
<comment type="caution">
    <text evidence="1">The sequence shown here is derived from an EMBL/GenBank/DDBJ whole genome shotgun (WGS) entry which is preliminary data.</text>
</comment>